<dbReference type="RefSeq" id="WP_204572250.1">
    <property type="nucleotide sequence ID" value="NZ_JACJLL010000042.1"/>
</dbReference>
<evidence type="ECO:0000313" key="10">
    <source>
        <dbReference type="EMBL" id="MBM6819347.1"/>
    </source>
</evidence>
<protein>
    <submittedName>
        <fullName evidence="10">PTS sugar transporter subunit IIC</fullName>
    </submittedName>
</protein>
<evidence type="ECO:0000256" key="6">
    <source>
        <dbReference type="ARBA" id="ARBA00022989"/>
    </source>
</evidence>
<evidence type="ECO:0000313" key="11">
    <source>
        <dbReference type="Proteomes" id="UP000767334"/>
    </source>
</evidence>
<reference evidence="10 11" key="1">
    <citation type="journal article" date="2021" name="Sci. Rep.">
        <title>The distribution of antibiotic resistance genes in chicken gut microbiota commensals.</title>
        <authorList>
            <person name="Juricova H."/>
            <person name="Matiasovicova J."/>
            <person name="Kubasova T."/>
            <person name="Cejkova D."/>
            <person name="Rychlik I."/>
        </authorList>
    </citation>
    <scope>NUCLEOTIDE SEQUENCE [LARGE SCALE GENOMIC DNA]</scope>
    <source>
        <strain evidence="10 11">An435</strain>
    </source>
</reference>
<dbReference type="EMBL" id="JACJLL010000042">
    <property type="protein sequence ID" value="MBM6819347.1"/>
    <property type="molecule type" value="Genomic_DNA"/>
</dbReference>
<proteinExistence type="predicted"/>
<feature type="transmembrane region" description="Helical" evidence="8">
    <location>
        <begin position="115"/>
        <end position="132"/>
    </location>
</feature>
<dbReference type="InterPro" id="IPR003352">
    <property type="entry name" value="PTS_EIIC"/>
</dbReference>
<evidence type="ECO:0000256" key="4">
    <source>
        <dbReference type="ARBA" id="ARBA00022597"/>
    </source>
</evidence>
<feature type="transmembrane region" description="Helical" evidence="8">
    <location>
        <begin position="215"/>
        <end position="234"/>
    </location>
</feature>
<evidence type="ECO:0000256" key="8">
    <source>
        <dbReference type="SAM" id="Phobius"/>
    </source>
</evidence>
<evidence type="ECO:0000256" key="5">
    <source>
        <dbReference type="ARBA" id="ARBA00022692"/>
    </source>
</evidence>
<feature type="transmembrane region" description="Helical" evidence="8">
    <location>
        <begin position="12"/>
        <end position="36"/>
    </location>
</feature>
<feature type="domain" description="Phosphotransferase system EIIC" evidence="9">
    <location>
        <begin position="15"/>
        <end position="352"/>
    </location>
</feature>
<dbReference type="Proteomes" id="UP000767334">
    <property type="component" value="Unassembled WGS sequence"/>
</dbReference>
<evidence type="ECO:0000256" key="1">
    <source>
        <dbReference type="ARBA" id="ARBA00004651"/>
    </source>
</evidence>
<feature type="transmembrane region" description="Helical" evidence="8">
    <location>
        <begin position="288"/>
        <end position="305"/>
    </location>
</feature>
<feature type="transmembrane region" description="Helical" evidence="8">
    <location>
        <begin position="139"/>
        <end position="161"/>
    </location>
</feature>
<gene>
    <name evidence="10" type="ORF">H6A19_08360</name>
</gene>
<evidence type="ECO:0000259" key="9">
    <source>
        <dbReference type="Pfam" id="PF13303"/>
    </source>
</evidence>
<keyword evidence="11" id="KW-1185">Reference proteome</keyword>
<sequence>MKKFKQYLNHIFIDGLSGMALGLFSTLIIGTILQQIGNFIGGNLGTTIFLIGKLAAAATCAGIGVGVAYKFKETPLIVISAAVSGMVGGFATKILAGNIISDTGVITLAGPGEPLGAFIAALVGIEVGHLIAGKTKIDIIITPLVSIAIGSTVGLLISPPISEFMTWLGSIIMFAMEQQPFIMGILVSVIMGILLTLPISSAAIGVILNLDGITAGAAVVGCCCQMVGFAVASYRENKFGGLLAQGVGTSMLQIPNIIKKPVIWLPAIISSAILGPISSTFLKMTNNATGSGMGSAGFVGQIMAYQTMTQTASSKIVILQIIIMHFVLPALLTFIISEFMRKKEWIKQGDMALDL</sequence>
<accession>A0ABS2FH60</accession>
<keyword evidence="4 10" id="KW-0762">Sugar transport</keyword>
<keyword evidence="3" id="KW-1003">Cell membrane</keyword>
<dbReference type="Pfam" id="PF13303">
    <property type="entry name" value="PTS_EIIC_2"/>
    <property type="match status" value="1"/>
</dbReference>
<keyword evidence="6 8" id="KW-1133">Transmembrane helix</keyword>
<name>A0ABS2FH60_9CLOT</name>
<keyword evidence="7 8" id="KW-0472">Membrane</keyword>
<evidence type="ECO:0000256" key="7">
    <source>
        <dbReference type="ARBA" id="ARBA00023136"/>
    </source>
</evidence>
<evidence type="ECO:0000256" key="3">
    <source>
        <dbReference type="ARBA" id="ARBA00022475"/>
    </source>
</evidence>
<feature type="transmembrane region" description="Helical" evidence="8">
    <location>
        <begin position="76"/>
        <end position="95"/>
    </location>
</feature>
<keyword evidence="5 8" id="KW-0812">Transmembrane</keyword>
<comment type="subcellular location">
    <subcellularLocation>
        <location evidence="1">Cell membrane</location>
        <topology evidence="1">Multi-pass membrane protein</topology>
    </subcellularLocation>
</comment>
<organism evidence="10 11">
    <name type="scientific">Clostridium saudiense</name>
    <dbReference type="NCBI Taxonomy" id="1414720"/>
    <lineage>
        <taxon>Bacteria</taxon>
        <taxon>Bacillati</taxon>
        <taxon>Bacillota</taxon>
        <taxon>Clostridia</taxon>
        <taxon>Eubacteriales</taxon>
        <taxon>Clostridiaceae</taxon>
        <taxon>Clostridium</taxon>
    </lineage>
</organism>
<feature type="transmembrane region" description="Helical" evidence="8">
    <location>
        <begin position="262"/>
        <end position="281"/>
    </location>
</feature>
<feature type="transmembrane region" description="Helical" evidence="8">
    <location>
        <begin position="181"/>
        <end position="208"/>
    </location>
</feature>
<evidence type="ECO:0000256" key="2">
    <source>
        <dbReference type="ARBA" id="ARBA00022448"/>
    </source>
</evidence>
<keyword evidence="2" id="KW-0813">Transport</keyword>
<feature type="transmembrane region" description="Helical" evidence="8">
    <location>
        <begin position="317"/>
        <end position="337"/>
    </location>
</feature>
<feature type="transmembrane region" description="Helical" evidence="8">
    <location>
        <begin position="48"/>
        <end position="69"/>
    </location>
</feature>
<comment type="caution">
    <text evidence="10">The sequence shown here is derived from an EMBL/GenBank/DDBJ whole genome shotgun (WGS) entry which is preliminary data.</text>
</comment>